<evidence type="ECO:0000256" key="1">
    <source>
        <dbReference type="SAM" id="MobiDB-lite"/>
    </source>
</evidence>
<reference evidence="3 4" key="1">
    <citation type="submission" date="2018-04" db="EMBL/GenBank/DDBJ databases">
        <title>Genomic Encyclopedia of Archaeal and Bacterial Type Strains, Phase II (KMG-II): from individual species to whole genera.</title>
        <authorList>
            <person name="Goeker M."/>
        </authorList>
    </citation>
    <scope>NUCLEOTIDE SEQUENCE [LARGE SCALE GENOMIC DNA]</scope>
    <source>
        <strain evidence="3 4">DSM 29329</strain>
    </source>
</reference>
<comment type="caution">
    <text evidence="3">The sequence shown here is derived from an EMBL/GenBank/DDBJ whole genome shotgun (WGS) entry which is preliminary data.</text>
</comment>
<dbReference type="AlphaFoldDB" id="A0A2T6AW99"/>
<proteinExistence type="predicted"/>
<feature type="transmembrane region" description="Helical" evidence="2">
    <location>
        <begin position="12"/>
        <end position="31"/>
    </location>
</feature>
<name>A0A2T6AW99_9RHOB</name>
<keyword evidence="4" id="KW-1185">Reference proteome</keyword>
<evidence type="ECO:0000313" key="3">
    <source>
        <dbReference type="EMBL" id="PTX48093.1"/>
    </source>
</evidence>
<gene>
    <name evidence="3" type="ORF">C8N44_11092</name>
</gene>
<keyword evidence="2" id="KW-0812">Transmembrane</keyword>
<protein>
    <submittedName>
        <fullName evidence="3">Uncharacterized protein</fullName>
    </submittedName>
</protein>
<organism evidence="3 4">
    <name type="scientific">Allosediminivita pacifica</name>
    <dbReference type="NCBI Taxonomy" id="1267769"/>
    <lineage>
        <taxon>Bacteria</taxon>
        <taxon>Pseudomonadati</taxon>
        <taxon>Pseudomonadota</taxon>
        <taxon>Alphaproteobacteria</taxon>
        <taxon>Rhodobacterales</taxon>
        <taxon>Paracoccaceae</taxon>
        <taxon>Allosediminivita</taxon>
    </lineage>
</organism>
<keyword evidence="2" id="KW-0472">Membrane</keyword>
<dbReference type="RefSeq" id="WP_107976002.1">
    <property type="nucleotide sequence ID" value="NZ_BMEZ01000012.1"/>
</dbReference>
<keyword evidence="2" id="KW-1133">Transmembrane helix</keyword>
<dbReference type="EMBL" id="QBKN01000010">
    <property type="protein sequence ID" value="PTX48093.1"/>
    <property type="molecule type" value="Genomic_DNA"/>
</dbReference>
<accession>A0A2T6AW99</accession>
<evidence type="ECO:0000256" key="2">
    <source>
        <dbReference type="SAM" id="Phobius"/>
    </source>
</evidence>
<feature type="region of interest" description="Disordered" evidence="1">
    <location>
        <begin position="36"/>
        <end position="67"/>
    </location>
</feature>
<evidence type="ECO:0000313" key="4">
    <source>
        <dbReference type="Proteomes" id="UP000244069"/>
    </source>
</evidence>
<sequence>MSRSTFHRDFNLCKALLLAGLIGAAMLIGHLPGHDRDKSAAASHVESVMPASYHDKDAARDVPGIEL</sequence>
<dbReference type="Proteomes" id="UP000244069">
    <property type="component" value="Unassembled WGS sequence"/>
</dbReference>